<reference evidence="2 3" key="1">
    <citation type="journal article" date="2022" name="Nat. Ecol. Evol.">
        <title>A masculinizing supergene underlies an exaggerated male reproductive morph in a spider.</title>
        <authorList>
            <person name="Hendrickx F."/>
            <person name="De Corte Z."/>
            <person name="Sonet G."/>
            <person name="Van Belleghem S.M."/>
            <person name="Kostlbacher S."/>
            <person name="Vangestel C."/>
        </authorList>
    </citation>
    <scope>NUCLEOTIDE SEQUENCE [LARGE SCALE GENOMIC DNA]</scope>
    <source>
        <strain evidence="2">W744_W776</strain>
    </source>
</reference>
<sequence length="91" mass="10163">MVYGSPIRHPGEVLTPASSPAGQTTFVGKLHEAMQQLTPAPTLPHRDQTVFVSKDLETCSHIFLRTDSLRRSLQPPYEGPFKVMHRGQQSH</sequence>
<dbReference type="PANTHER" id="PTHR38681">
    <property type="entry name" value="RETROVIRUS-RELATED POL POLYPROTEIN FROM TRANSPOSON 412-LIKE PROTEIN-RELATED"/>
    <property type="match status" value="1"/>
</dbReference>
<gene>
    <name evidence="2" type="ORF">JTE90_023820</name>
</gene>
<name>A0AAV6VJN5_9ARAC</name>
<organism evidence="2 3">
    <name type="scientific">Oedothorax gibbosus</name>
    <dbReference type="NCBI Taxonomy" id="931172"/>
    <lineage>
        <taxon>Eukaryota</taxon>
        <taxon>Metazoa</taxon>
        <taxon>Ecdysozoa</taxon>
        <taxon>Arthropoda</taxon>
        <taxon>Chelicerata</taxon>
        <taxon>Arachnida</taxon>
        <taxon>Araneae</taxon>
        <taxon>Araneomorphae</taxon>
        <taxon>Entelegynae</taxon>
        <taxon>Araneoidea</taxon>
        <taxon>Linyphiidae</taxon>
        <taxon>Erigoninae</taxon>
        <taxon>Oedothorax</taxon>
    </lineage>
</organism>
<evidence type="ECO:0000313" key="3">
    <source>
        <dbReference type="Proteomes" id="UP000827092"/>
    </source>
</evidence>
<protein>
    <submittedName>
        <fullName evidence="2">Uncharacterized protein</fullName>
    </submittedName>
</protein>
<keyword evidence="3" id="KW-1185">Reference proteome</keyword>
<evidence type="ECO:0000256" key="1">
    <source>
        <dbReference type="SAM" id="MobiDB-lite"/>
    </source>
</evidence>
<comment type="caution">
    <text evidence="2">The sequence shown here is derived from an EMBL/GenBank/DDBJ whole genome shotgun (WGS) entry which is preliminary data.</text>
</comment>
<dbReference type="PANTHER" id="PTHR38681:SF1">
    <property type="entry name" value="RETROVIRUS-RELATED POL POLYPROTEIN FROM TRANSPOSON 412-LIKE PROTEIN"/>
    <property type="match status" value="1"/>
</dbReference>
<feature type="region of interest" description="Disordered" evidence="1">
    <location>
        <begin position="1"/>
        <end position="20"/>
    </location>
</feature>
<proteinExistence type="predicted"/>
<evidence type="ECO:0000313" key="2">
    <source>
        <dbReference type="EMBL" id="KAG8196265.1"/>
    </source>
</evidence>
<accession>A0AAV6VJN5</accession>
<dbReference type="Proteomes" id="UP000827092">
    <property type="component" value="Unassembled WGS sequence"/>
</dbReference>
<dbReference type="EMBL" id="JAFNEN010000073">
    <property type="protein sequence ID" value="KAG8196265.1"/>
    <property type="molecule type" value="Genomic_DNA"/>
</dbReference>
<dbReference type="AlphaFoldDB" id="A0AAV6VJN5"/>